<keyword evidence="2" id="KW-1185">Reference proteome</keyword>
<evidence type="ECO:0008006" key="3">
    <source>
        <dbReference type="Google" id="ProtNLM"/>
    </source>
</evidence>
<evidence type="ECO:0000313" key="2">
    <source>
        <dbReference type="Proteomes" id="UP000002494"/>
    </source>
</evidence>
<dbReference type="PANTHER" id="PTHR23266">
    <property type="entry name" value="IMMUNOGLOBULIN HEAVY CHAIN"/>
    <property type="match status" value="1"/>
</dbReference>
<dbReference type="Gene3D" id="2.60.40.10">
    <property type="entry name" value="Immunoglobulins"/>
    <property type="match status" value="1"/>
</dbReference>
<reference evidence="1" key="3">
    <citation type="submission" date="2025-09" db="UniProtKB">
        <authorList>
            <consortium name="Ensembl"/>
        </authorList>
    </citation>
    <scope>IDENTIFICATION</scope>
    <source>
        <strain evidence="1">Brown Norway</strain>
    </source>
</reference>
<organism evidence="1 2">
    <name type="scientific">Rattus norvegicus</name>
    <name type="common">Rat</name>
    <dbReference type="NCBI Taxonomy" id="10116"/>
    <lineage>
        <taxon>Eukaryota</taxon>
        <taxon>Metazoa</taxon>
        <taxon>Chordata</taxon>
        <taxon>Craniata</taxon>
        <taxon>Vertebrata</taxon>
        <taxon>Euteleostomi</taxon>
        <taxon>Mammalia</taxon>
        <taxon>Eutheria</taxon>
        <taxon>Euarchontoglires</taxon>
        <taxon>Glires</taxon>
        <taxon>Rodentia</taxon>
        <taxon>Myomorpha</taxon>
        <taxon>Muroidea</taxon>
        <taxon>Muridae</taxon>
        <taxon>Murinae</taxon>
        <taxon>Rattus</taxon>
    </lineage>
</organism>
<dbReference type="InterPro" id="IPR036179">
    <property type="entry name" value="Ig-like_dom_sf"/>
</dbReference>
<dbReference type="GeneTree" id="ENSGT00950000183013"/>
<reference evidence="1" key="2">
    <citation type="submission" date="2025-08" db="UniProtKB">
        <authorList>
            <consortium name="Ensembl"/>
        </authorList>
    </citation>
    <scope>IDENTIFICATION</scope>
    <source>
        <strain evidence="1">Brown Norway</strain>
    </source>
</reference>
<sequence>QAQLQSGAKLVKTGSSVKVSCKTSGYTFNRYGMHWVKVISPGSGSTTYNTFSCTAYMELSRLTSEDSAVYYYARHSVVTTS</sequence>
<dbReference type="Ensembl" id="ENSRNOT00000131043.1">
    <property type="protein sequence ID" value="ENSRNOP00000102487.1"/>
    <property type="gene ID" value="ENSRNOG00000079154.1"/>
</dbReference>
<proteinExistence type="predicted"/>
<dbReference type="SUPFAM" id="SSF48726">
    <property type="entry name" value="Immunoglobulin"/>
    <property type="match status" value="1"/>
</dbReference>
<dbReference type="InterPro" id="IPR013783">
    <property type="entry name" value="Ig-like_fold"/>
</dbReference>
<dbReference type="InterPro" id="IPR050199">
    <property type="entry name" value="IgHV"/>
</dbReference>
<reference evidence="1" key="1">
    <citation type="submission" date="2024-01" db="EMBL/GenBank/DDBJ databases">
        <title>GRCr8: a new rat reference genome assembly contstructed from accurate long reads and long range scaffolding.</title>
        <authorList>
            <person name="Doris P.A."/>
            <person name="Kalbfleisch T."/>
            <person name="Li K."/>
            <person name="Howe K."/>
            <person name="Wood J."/>
        </authorList>
    </citation>
    <scope>NUCLEOTIDE SEQUENCE [LARGE SCALE GENOMIC DNA]</scope>
    <source>
        <strain evidence="1">Brown Norway</strain>
    </source>
</reference>
<accession>A0ABK0LN55</accession>
<name>A0ABK0LN55_RAT</name>
<dbReference type="Proteomes" id="UP000002494">
    <property type="component" value="Chromosome 6"/>
</dbReference>
<evidence type="ECO:0000313" key="1">
    <source>
        <dbReference type="Ensembl" id="ENSRNOP00000102487.1"/>
    </source>
</evidence>
<protein>
    <recommendedName>
        <fullName evidence="3">Ig-like domain-containing protein</fullName>
    </recommendedName>
</protein>